<dbReference type="Proteomes" id="UP000694844">
    <property type="component" value="Chromosome 9"/>
</dbReference>
<dbReference type="OrthoDB" id="10064735at2759"/>
<dbReference type="PANTHER" id="PTHR31751">
    <property type="entry name" value="SI:CH211-108C17.2-RELATED-RELATED"/>
    <property type="match status" value="1"/>
</dbReference>
<keyword evidence="1" id="KW-1185">Reference proteome</keyword>
<protein>
    <submittedName>
        <fullName evidence="2">Uncharacterized protein LOC111115747 isoform X1</fullName>
    </submittedName>
</protein>
<dbReference type="PANTHER" id="PTHR31751:SF7">
    <property type="entry name" value="THAP-TYPE DOMAIN-CONTAINING PROTEIN"/>
    <property type="match status" value="1"/>
</dbReference>
<dbReference type="KEGG" id="cvn:111115747"/>
<dbReference type="RefSeq" id="XP_022310300.1">
    <property type="nucleotide sequence ID" value="XM_022454592.1"/>
</dbReference>
<dbReference type="AlphaFoldDB" id="A0A8B8C3Y5"/>
<evidence type="ECO:0000313" key="1">
    <source>
        <dbReference type="Proteomes" id="UP000694844"/>
    </source>
</evidence>
<accession>A0A8B8C3Y5</accession>
<organism evidence="1 2">
    <name type="scientific">Crassostrea virginica</name>
    <name type="common">Eastern oyster</name>
    <dbReference type="NCBI Taxonomy" id="6565"/>
    <lineage>
        <taxon>Eukaryota</taxon>
        <taxon>Metazoa</taxon>
        <taxon>Spiralia</taxon>
        <taxon>Lophotrochozoa</taxon>
        <taxon>Mollusca</taxon>
        <taxon>Bivalvia</taxon>
        <taxon>Autobranchia</taxon>
        <taxon>Pteriomorphia</taxon>
        <taxon>Ostreida</taxon>
        <taxon>Ostreoidea</taxon>
        <taxon>Ostreidae</taxon>
        <taxon>Crassostrea</taxon>
    </lineage>
</organism>
<dbReference type="GeneID" id="111115747"/>
<proteinExistence type="predicted"/>
<evidence type="ECO:0000313" key="2">
    <source>
        <dbReference type="RefSeq" id="XP_022310300.1"/>
    </source>
</evidence>
<gene>
    <name evidence="2" type="primary">LOC111115747</name>
</gene>
<reference evidence="2" key="1">
    <citation type="submission" date="2025-08" db="UniProtKB">
        <authorList>
            <consortium name="RefSeq"/>
        </authorList>
    </citation>
    <scope>IDENTIFICATION</scope>
    <source>
        <tissue evidence="2">Whole sample</tissue>
    </source>
</reference>
<sequence>MDSPGHSAQYCTYTFMENSSKKILCIITLDKRVTDKKSTNLEKACFLKGMRFLKDKNIRIVEIVTDAHSQISSVMKKDFPEIKHSYDVWHGAKNLGKKIIKAGQDKQNRILLDWTKDIVNHFWHAAAICDTYEDFIGVWFGILHHVVNEHKWILSYSDSRENSCSHGPLSETNREKEWLQAGSKAHEALRNIVMDKRFLNTMRYYLNFRSTSDLETFQNLILKYASKRNSYKPPAFAARNILAALDHNANVDREAVKNKDGSERYQRSFNKKSGRWSASVVKTEKTYNYVEDILRSILTTRLADQVGMCRPVILSLDDPRRISATIAPVPPPPTQQIVEEQKSRLFNHSDADATVDYDPNDCL</sequence>
<name>A0A8B8C3Y5_CRAVI</name>